<dbReference type="EMBL" id="FQYW01000007">
    <property type="protein sequence ID" value="SHI52829.1"/>
    <property type="molecule type" value="Genomic_DNA"/>
</dbReference>
<protein>
    <recommendedName>
        <fullName evidence="3">Nif11-like leader peptide domain-containing protein</fullName>
    </recommendedName>
</protein>
<name>A0A1M6BVQ0_9FIRM</name>
<dbReference type="Proteomes" id="UP000191240">
    <property type="component" value="Unassembled WGS sequence"/>
</dbReference>
<gene>
    <name evidence="1" type="ORF">SAMN02745671_00867</name>
</gene>
<evidence type="ECO:0008006" key="3">
    <source>
        <dbReference type="Google" id="ProtNLM"/>
    </source>
</evidence>
<organism evidence="1 2">
    <name type="scientific">Anaerovibrio lipolyticus DSM 3074</name>
    <dbReference type="NCBI Taxonomy" id="1120997"/>
    <lineage>
        <taxon>Bacteria</taxon>
        <taxon>Bacillati</taxon>
        <taxon>Bacillota</taxon>
        <taxon>Negativicutes</taxon>
        <taxon>Selenomonadales</taxon>
        <taxon>Selenomonadaceae</taxon>
        <taxon>Anaerovibrio</taxon>
    </lineage>
</organism>
<proteinExistence type="predicted"/>
<sequence>MEELSRKQGIELIRKLRQSTDVDEILEISQKLGMDFDRQAAIEYAETNRQIEALDEPREN</sequence>
<evidence type="ECO:0000313" key="1">
    <source>
        <dbReference type="EMBL" id="SHI52829.1"/>
    </source>
</evidence>
<accession>A0A1M6BVQ0</accession>
<evidence type="ECO:0000313" key="2">
    <source>
        <dbReference type="Proteomes" id="UP000191240"/>
    </source>
</evidence>
<reference evidence="1 2" key="1">
    <citation type="submission" date="2016-11" db="EMBL/GenBank/DDBJ databases">
        <authorList>
            <person name="Jaros S."/>
            <person name="Januszkiewicz K."/>
            <person name="Wedrychowicz H."/>
        </authorList>
    </citation>
    <scope>NUCLEOTIDE SEQUENCE [LARGE SCALE GENOMIC DNA]</scope>
    <source>
        <strain evidence="1 2">DSM 3074</strain>
    </source>
</reference>
<dbReference type="AlphaFoldDB" id="A0A1M6BVQ0"/>